<comment type="caution">
    <text evidence="5">The sequence shown here is derived from an EMBL/GenBank/DDBJ whole genome shotgun (WGS) entry which is preliminary data.</text>
</comment>
<comment type="subunit">
    <text evidence="3">Monomer.</text>
</comment>
<dbReference type="HAMAP" id="MF_01660">
    <property type="entry name" value="MenH"/>
    <property type="match status" value="1"/>
</dbReference>
<dbReference type="Proteomes" id="UP000605201">
    <property type="component" value="Unassembled WGS sequence"/>
</dbReference>
<evidence type="ECO:0000256" key="2">
    <source>
        <dbReference type="ARBA" id="ARBA00023239"/>
    </source>
</evidence>
<protein>
    <recommendedName>
        <fullName evidence="3">Putative 2-succinyl-6-hydroxy-2,4-cyclohexadiene-1-carboxylate synthase</fullName>
        <shortName evidence="3">SHCHC synthase</shortName>
        <ecNumber evidence="3">4.2.99.20</ecNumber>
    </recommendedName>
</protein>
<sequence length="266" mass="30259">MTRSNRFHYITCGDPAHPPLLFLHGFMGSAAEWRRIVPHFSDKFYCIALDLPGHGQTTFQNDKDYRIEKCAANLTALLDTLNISTCHLVSYSMGGRLAFYLAIFYPERFEKVIIESASPGLQTEHERRARVKHDRKMARQLEALPLNQFLQTWYSQPIFSFIDKASKPYQEMIQTRMKNDSSMLSLSLQLMGAGVQPPLWEILDQISADVLCIVGEKDAKYIEIANAAAARCRRAQVKIIADAGHNVHFENRTAYVKQVALFLMAS</sequence>
<dbReference type="InterPro" id="IPR000073">
    <property type="entry name" value="AB_hydrolase_1"/>
</dbReference>
<proteinExistence type="inferred from homology"/>
<dbReference type="Gene3D" id="3.40.50.1820">
    <property type="entry name" value="alpha/beta hydrolase"/>
    <property type="match status" value="1"/>
</dbReference>
<reference evidence="5 6" key="1">
    <citation type="submission" date="2020-08" db="EMBL/GenBank/DDBJ databases">
        <title>Bridging the membrane lipid divide: bacteria of the FCB group superphylum have the potential to synthesize archaeal ether lipids.</title>
        <authorList>
            <person name="Villanueva L."/>
            <person name="Von Meijenfeldt F.A.B."/>
            <person name="Westbye A.B."/>
            <person name="Yadav S."/>
            <person name="Hopmans E.C."/>
            <person name="Dutilh B.E."/>
            <person name="Sinninghe Damste J.S."/>
        </authorList>
    </citation>
    <scope>NUCLEOTIDE SEQUENCE [LARGE SCALE GENOMIC DNA]</scope>
    <source>
        <strain evidence="5">NIOZ-UU17</strain>
    </source>
</reference>
<gene>
    <name evidence="3 5" type="primary">menH</name>
    <name evidence="5" type="ORF">H8D96_14015</name>
</gene>
<feature type="domain" description="AB hydrolase-1" evidence="4">
    <location>
        <begin position="18"/>
        <end position="251"/>
    </location>
</feature>
<keyword evidence="1 3" id="KW-0474">Menaquinone biosynthesis</keyword>
<evidence type="ECO:0000313" key="5">
    <source>
        <dbReference type="EMBL" id="MBC8433023.1"/>
    </source>
</evidence>
<dbReference type="InterPro" id="IPR022485">
    <property type="entry name" value="SHCHC_synthase_MenH"/>
</dbReference>
<comment type="similarity">
    <text evidence="3">Belongs to the AB hydrolase superfamily. MenH family.</text>
</comment>
<dbReference type="Pfam" id="PF00561">
    <property type="entry name" value="Abhydrolase_1"/>
    <property type="match status" value="1"/>
</dbReference>
<dbReference type="EC" id="4.2.99.20" evidence="3"/>
<dbReference type="UniPathway" id="UPA01057">
    <property type="reaction ID" value="UER00900"/>
</dbReference>
<dbReference type="GO" id="GO:0009234">
    <property type="term" value="P:menaquinone biosynthetic process"/>
    <property type="evidence" value="ECO:0007669"/>
    <property type="project" value="UniProtKB-UniRule"/>
</dbReference>
<dbReference type="EMBL" id="JACNIG010000263">
    <property type="protein sequence ID" value="MBC8433023.1"/>
    <property type="molecule type" value="Genomic_DNA"/>
</dbReference>
<dbReference type="PANTHER" id="PTHR42916">
    <property type="entry name" value="2-SUCCINYL-5-ENOLPYRUVYL-6-HYDROXY-3-CYCLOHEXENE-1-CARBOXYLATE SYNTHASE"/>
    <property type="match status" value="1"/>
</dbReference>
<dbReference type="SUPFAM" id="SSF53474">
    <property type="entry name" value="alpha/beta-Hydrolases"/>
    <property type="match status" value="1"/>
</dbReference>
<dbReference type="NCBIfam" id="TIGR03695">
    <property type="entry name" value="menH_SHCHC"/>
    <property type="match status" value="1"/>
</dbReference>
<comment type="pathway">
    <text evidence="3">Quinol/quinone metabolism; menaquinone biosynthesis.</text>
</comment>
<dbReference type="GO" id="GO:0070205">
    <property type="term" value="F:2-succinyl-6-hydroxy-2,4-cyclohexadiene-1-carboxylate synthase activity"/>
    <property type="evidence" value="ECO:0007669"/>
    <property type="project" value="UniProtKB-UniRule"/>
</dbReference>
<dbReference type="AlphaFoldDB" id="A0A8J6P272"/>
<dbReference type="PRINTS" id="PR00111">
    <property type="entry name" value="ABHYDROLASE"/>
</dbReference>
<organism evidence="5 6">
    <name type="scientific">Candidatus Desulfatibia vada</name>
    <dbReference type="NCBI Taxonomy" id="2841696"/>
    <lineage>
        <taxon>Bacteria</taxon>
        <taxon>Pseudomonadati</taxon>
        <taxon>Thermodesulfobacteriota</taxon>
        <taxon>Desulfobacteria</taxon>
        <taxon>Desulfobacterales</taxon>
        <taxon>Desulfobacterales incertae sedis</taxon>
        <taxon>Candidatus Desulfatibia</taxon>
    </lineage>
</organism>
<keyword evidence="2 3" id="KW-0456">Lyase</keyword>
<evidence type="ECO:0000256" key="1">
    <source>
        <dbReference type="ARBA" id="ARBA00022428"/>
    </source>
</evidence>
<dbReference type="InterPro" id="IPR029058">
    <property type="entry name" value="AB_hydrolase_fold"/>
</dbReference>
<comment type="pathway">
    <text evidence="3">Quinol/quinone metabolism; 1,4-dihydroxy-2-naphthoate biosynthesis; 1,4-dihydroxy-2-naphthoate from chorismate: step 3/7.</text>
</comment>
<dbReference type="PANTHER" id="PTHR42916:SF1">
    <property type="entry name" value="PROTEIN PHYLLO, CHLOROPLASTIC"/>
    <property type="match status" value="1"/>
</dbReference>
<accession>A0A8J6P272</accession>
<evidence type="ECO:0000259" key="4">
    <source>
        <dbReference type="Pfam" id="PF00561"/>
    </source>
</evidence>
<evidence type="ECO:0000256" key="3">
    <source>
        <dbReference type="HAMAP-Rule" id="MF_01660"/>
    </source>
</evidence>
<comment type="catalytic activity">
    <reaction evidence="3">
        <text>5-enolpyruvoyl-6-hydroxy-2-succinyl-cyclohex-3-ene-1-carboxylate = (1R,6R)-6-hydroxy-2-succinyl-cyclohexa-2,4-diene-1-carboxylate + pyruvate</text>
        <dbReference type="Rhea" id="RHEA:25597"/>
        <dbReference type="ChEBI" id="CHEBI:15361"/>
        <dbReference type="ChEBI" id="CHEBI:58689"/>
        <dbReference type="ChEBI" id="CHEBI:58818"/>
        <dbReference type="EC" id="4.2.99.20"/>
    </reaction>
</comment>
<comment type="function">
    <text evidence="3">Catalyzes a proton abstraction reaction that results in 2,5-elimination of pyruvate from 2-succinyl-5-enolpyruvyl-6-hydroxy-3-cyclohexene-1-carboxylate (SEPHCHC) and the formation of 2-succinyl-6-hydroxy-2,4-cyclohexadiene-1-carboxylate (SHCHC).</text>
</comment>
<evidence type="ECO:0000313" key="6">
    <source>
        <dbReference type="Proteomes" id="UP000605201"/>
    </source>
</evidence>
<name>A0A8J6P272_9BACT</name>
<dbReference type="UniPathway" id="UPA00079"/>